<feature type="non-terminal residue" evidence="3">
    <location>
        <position position="318"/>
    </location>
</feature>
<feature type="transmembrane region" description="Helical" evidence="1">
    <location>
        <begin position="171"/>
        <end position="192"/>
    </location>
</feature>
<feature type="domain" description="DUF6533" evidence="2">
    <location>
        <begin position="24"/>
        <end position="65"/>
    </location>
</feature>
<accession>A0A5C3KG07</accession>
<dbReference type="Proteomes" id="UP000307440">
    <property type="component" value="Unassembled WGS sequence"/>
</dbReference>
<keyword evidence="4" id="KW-1185">Reference proteome</keyword>
<dbReference type="AlphaFoldDB" id="A0A5C3KG07"/>
<feature type="transmembrane region" description="Helical" evidence="1">
    <location>
        <begin position="230"/>
        <end position="250"/>
    </location>
</feature>
<evidence type="ECO:0000313" key="3">
    <source>
        <dbReference type="EMBL" id="TFK19011.1"/>
    </source>
</evidence>
<dbReference type="STRING" id="230819.A0A5C3KG07"/>
<gene>
    <name evidence="3" type="ORF">FA15DRAFT_674833</name>
</gene>
<evidence type="ECO:0000256" key="1">
    <source>
        <dbReference type="SAM" id="Phobius"/>
    </source>
</evidence>
<dbReference type="InterPro" id="IPR045340">
    <property type="entry name" value="DUF6533"/>
</dbReference>
<sequence length="318" mass="36469">MEGEYTAELHSFLTKIARDGMYWQAGTMVVVLYDHLTTFDLEVELIWKRKWSFVKILYLLNRYVGDALFIHGSASQFWVTGAQFEEVCKSALQFQAWLGMIVLWTMNGLIINRILCMWDHDRRILFILLGGFLIHVTAGFVLTGLSSATPSIPVVFTQHFSVCIPVSTPHWFWTFLFFTFGFELLVFVLSFAQGIRYLRETRGNPTTGTFGYQAWAKQTRVVRVLIRDSILFPFIGLVLGLLNILAWFMILPFGSSQVFILVAGASSPILGCRLVLNLRDAYYQRFSLEIQQSAMDKIDQDDIIPRFPTRQSESRGNV</sequence>
<dbReference type="Pfam" id="PF20151">
    <property type="entry name" value="DUF6533"/>
    <property type="match status" value="1"/>
</dbReference>
<dbReference type="OrthoDB" id="2638860at2759"/>
<organism evidence="3 4">
    <name type="scientific">Coprinopsis marcescibilis</name>
    <name type="common">Agaric fungus</name>
    <name type="synonym">Psathyrella marcescibilis</name>
    <dbReference type="NCBI Taxonomy" id="230819"/>
    <lineage>
        <taxon>Eukaryota</taxon>
        <taxon>Fungi</taxon>
        <taxon>Dikarya</taxon>
        <taxon>Basidiomycota</taxon>
        <taxon>Agaricomycotina</taxon>
        <taxon>Agaricomycetes</taxon>
        <taxon>Agaricomycetidae</taxon>
        <taxon>Agaricales</taxon>
        <taxon>Agaricineae</taxon>
        <taxon>Psathyrellaceae</taxon>
        <taxon>Coprinopsis</taxon>
    </lineage>
</organism>
<keyword evidence="1" id="KW-0472">Membrane</keyword>
<proteinExistence type="predicted"/>
<feature type="transmembrane region" description="Helical" evidence="1">
    <location>
        <begin position="56"/>
        <end position="74"/>
    </location>
</feature>
<feature type="transmembrane region" description="Helical" evidence="1">
    <location>
        <begin position="256"/>
        <end position="276"/>
    </location>
</feature>
<feature type="transmembrane region" description="Helical" evidence="1">
    <location>
        <begin position="124"/>
        <end position="145"/>
    </location>
</feature>
<evidence type="ECO:0000259" key="2">
    <source>
        <dbReference type="Pfam" id="PF20151"/>
    </source>
</evidence>
<name>A0A5C3KG07_COPMA</name>
<reference evidence="3 4" key="1">
    <citation type="journal article" date="2019" name="Nat. Ecol. Evol.">
        <title>Megaphylogeny resolves global patterns of mushroom evolution.</title>
        <authorList>
            <person name="Varga T."/>
            <person name="Krizsan K."/>
            <person name="Foldi C."/>
            <person name="Dima B."/>
            <person name="Sanchez-Garcia M."/>
            <person name="Sanchez-Ramirez S."/>
            <person name="Szollosi G.J."/>
            <person name="Szarkandi J.G."/>
            <person name="Papp V."/>
            <person name="Albert L."/>
            <person name="Andreopoulos W."/>
            <person name="Angelini C."/>
            <person name="Antonin V."/>
            <person name="Barry K.W."/>
            <person name="Bougher N.L."/>
            <person name="Buchanan P."/>
            <person name="Buyck B."/>
            <person name="Bense V."/>
            <person name="Catcheside P."/>
            <person name="Chovatia M."/>
            <person name="Cooper J."/>
            <person name="Damon W."/>
            <person name="Desjardin D."/>
            <person name="Finy P."/>
            <person name="Geml J."/>
            <person name="Haridas S."/>
            <person name="Hughes K."/>
            <person name="Justo A."/>
            <person name="Karasinski D."/>
            <person name="Kautmanova I."/>
            <person name="Kiss B."/>
            <person name="Kocsube S."/>
            <person name="Kotiranta H."/>
            <person name="LaButti K.M."/>
            <person name="Lechner B.E."/>
            <person name="Liimatainen K."/>
            <person name="Lipzen A."/>
            <person name="Lukacs Z."/>
            <person name="Mihaltcheva S."/>
            <person name="Morgado L.N."/>
            <person name="Niskanen T."/>
            <person name="Noordeloos M.E."/>
            <person name="Ohm R.A."/>
            <person name="Ortiz-Santana B."/>
            <person name="Ovrebo C."/>
            <person name="Racz N."/>
            <person name="Riley R."/>
            <person name="Savchenko A."/>
            <person name="Shiryaev A."/>
            <person name="Soop K."/>
            <person name="Spirin V."/>
            <person name="Szebenyi C."/>
            <person name="Tomsovsky M."/>
            <person name="Tulloss R.E."/>
            <person name="Uehling J."/>
            <person name="Grigoriev I.V."/>
            <person name="Vagvolgyi C."/>
            <person name="Papp T."/>
            <person name="Martin F.M."/>
            <person name="Miettinen O."/>
            <person name="Hibbett D.S."/>
            <person name="Nagy L.G."/>
        </authorList>
    </citation>
    <scope>NUCLEOTIDE SEQUENCE [LARGE SCALE GENOMIC DNA]</scope>
    <source>
        <strain evidence="3 4">CBS 121175</strain>
    </source>
</reference>
<evidence type="ECO:0000313" key="4">
    <source>
        <dbReference type="Proteomes" id="UP000307440"/>
    </source>
</evidence>
<keyword evidence="1" id="KW-1133">Transmembrane helix</keyword>
<feature type="transmembrane region" description="Helical" evidence="1">
    <location>
        <begin position="94"/>
        <end position="112"/>
    </location>
</feature>
<keyword evidence="1" id="KW-0812">Transmembrane</keyword>
<protein>
    <recommendedName>
        <fullName evidence="2">DUF6533 domain-containing protein</fullName>
    </recommendedName>
</protein>
<dbReference type="EMBL" id="ML210365">
    <property type="protein sequence ID" value="TFK19011.1"/>
    <property type="molecule type" value="Genomic_DNA"/>
</dbReference>